<organism evidence="4 5">
    <name type="scientific">Kitasatospora setae (strain ATCC 33774 / DSM 43861 / JCM 3304 / KCC A-0304 / NBRC 14216 / KM-6054)</name>
    <name type="common">Streptomyces setae</name>
    <dbReference type="NCBI Taxonomy" id="452652"/>
    <lineage>
        <taxon>Bacteria</taxon>
        <taxon>Bacillati</taxon>
        <taxon>Actinomycetota</taxon>
        <taxon>Actinomycetes</taxon>
        <taxon>Kitasatosporales</taxon>
        <taxon>Streptomycetaceae</taxon>
        <taxon>Kitasatospora</taxon>
    </lineage>
</organism>
<dbReference type="InterPro" id="IPR036291">
    <property type="entry name" value="NAD(P)-bd_dom_sf"/>
</dbReference>
<dbReference type="GO" id="GO:0003960">
    <property type="term" value="F:quinone reductase (NADPH) activity"/>
    <property type="evidence" value="ECO:0007669"/>
    <property type="project" value="TreeGrafter"/>
</dbReference>
<dbReference type="GO" id="GO:0005829">
    <property type="term" value="C:cytosol"/>
    <property type="evidence" value="ECO:0007669"/>
    <property type="project" value="TreeGrafter"/>
</dbReference>
<dbReference type="AlphaFoldDB" id="E4NDS0"/>
<dbReference type="GO" id="GO:0070402">
    <property type="term" value="F:NADPH binding"/>
    <property type="evidence" value="ECO:0007669"/>
    <property type="project" value="TreeGrafter"/>
</dbReference>
<dbReference type="KEGG" id="ksk:KSE_35450"/>
<keyword evidence="5" id="KW-1185">Reference proteome</keyword>
<dbReference type="HOGENOM" id="CLU_026673_3_3_11"/>
<sequence length="304" mass="29800">MGTFGGPEVLELSEVPLPEPGPGEVRIRVGAAALNPVDVFARAGHLTAYLPKRDRYVLGLDVAGTVDALGGGVSGPAPGQAVVGLSPWLATVAGTHAEYVVLPADAVTAAPAGAGVEAAATLPLNGTTASLAVDALAVSAGDLVVVTGAAGGVGGYAVQLAAAKGAEVVAVAGAADERLVRELGAARFVERGDGAAERIRALAPAGVAGVVDAAALGAPLIGAVRDGGRFAALLAPAAPEAERGITVETVQQAPDAGRLAALVTDVEEGRLTLRVARTFRLAEAAAAHALFAAGGVRGRIVLVP</sequence>
<dbReference type="SMART" id="SM00829">
    <property type="entry name" value="PKS_ER"/>
    <property type="match status" value="1"/>
</dbReference>
<dbReference type="PATRIC" id="fig|452652.3.peg.3549"/>
<dbReference type="Proteomes" id="UP000007076">
    <property type="component" value="Chromosome"/>
</dbReference>
<name>E4NDS0_KITSK</name>
<reference evidence="4 5" key="1">
    <citation type="journal article" date="2010" name="DNA Res.">
        <title>Genome sequence of Kitasatospora setae NBRC 14216T: an evolutionary snapshot of the family Streptomycetaceae.</title>
        <authorList>
            <person name="Ichikawa N."/>
            <person name="Oguchi A."/>
            <person name="Ikeda H."/>
            <person name="Ishikawa J."/>
            <person name="Kitani S."/>
            <person name="Watanabe Y."/>
            <person name="Nakamura S."/>
            <person name="Katano Y."/>
            <person name="Kishi E."/>
            <person name="Sasagawa M."/>
            <person name="Ankai A."/>
            <person name="Fukui S."/>
            <person name="Hashimoto Y."/>
            <person name="Kamata S."/>
            <person name="Otoguro M."/>
            <person name="Tanikawa S."/>
            <person name="Nihira T."/>
            <person name="Horinouchi S."/>
            <person name="Ohnishi Y."/>
            <person name="Hayakawa M."/>
            <person name="Kuzuyama T."/>
            <person name="Arisawa A."/>
            <person name="Nomoto F."/>
            <person name="Miura H."/>
            <person name="Takahashi Y."/>
            <person name="Fujita N."/>
        </authorList>
    </citation>
    <scope>NUCLEOTIDE SEQUENCE [LARGE SCALE GENOMIC DNA]</scope>
    <source>
        <strain evidence="5">ATCC 33774 / DSM 43861 / JCM 3304 / KCC A-0304 / NBRC 14216 / KM-6054</strain>
    </source>
</reference>
<evidence type="ECO:0000313" key="5">
    <source>
        <dbReference type="Proteomes" id="UP000007076"/>
    </source>
</evidence>
<evidence type="ECO:0000256" key="2">
    <source>
        <dbReference type="ARBA" id="ARBA00023002"/>
    </source>
</evidence>
<dbReference type="SUPFAM" id="SSF50129">
    <property type="entry name" value="GroES-like"/>
    <property type="match status" value="1"/>
</dbReference>
<dbReference type="Gene3D" id="3.90.180.10">
    <property type="entry name" value="Medium-chain alcohol dehydrogenases, catalytic domain"/>
    <property type="match status" value="1"/>
</dbReference>
<dbReference type="GO" id="GO:0035925">
    <property type="term" value="F:mRNA 3'-UTR AU-rich region binding"/>
    <property type="evidence" value="ECO:0007669"/>
    <property type="project" value="TreeGrafter"/>
</dbReference>
<dbReference type="STRING" id="452652.KSE_35450"/>
<gene>
    <name evidence="4" type="ordered locus">KSE_35450</name>
</gene>
<dbReference type="InterPro" id="IPR020843">
    <property type="entry name" value="ER"/>
</dbReference>
<dbReference type="InterPro" id="IPR011032">
    <property type="entry name" value="GroES-like_sf"/>
</dbReference>
<accession>E4NDS0</accession>
<dbReference type="SUPFAM" id="SSF51735">
    <property type="entry name" value="NAD(P)-binding Rossmann-fold domains"/>
    <property type="match status" value="1"/>
</dbReference>
<feature type="domain" description="Enoyl reductase (ER)" evidence="3">
    <location>
        <begin position="5"/>
        <end position="302"/>
    </location>
</feature>
<dbReference type="PANTHER" id="PTHR48106">
    <property type="entry name" value="QUINONE OXIDOREDUCTASE PIG3-RELATED"/>
    <property type="match status" value="1"/>
</dbReference>
<dbReference type="Pfam" id="PF08240">
    <property type="entry name" value="ADH_N"/>
    <property type="match status" value="1"/>
</dbReference>
<dbReference type="EMBL" id="AP010968">
    <property type="protein sequence ID" value="BAJ29351.1"/>
    <property type="molecule type" value="Genomic_DNA"/>
</dbReference>
<evidence type="ECO:0000259" key="3">
    <source>
        <dbReference type="SMART" id="SM00829"/>
    </source>
</evidence>
<dbReference type="Pfam" id="PF13602">
    <property type="entry name" value="ADH_zinc_N_2"/>
    <property type="match status" value="1"/>
</dbReference>
<evidence type="ECO:0000256" key="1">
    <source>
        <dbReference type="ARBA" id="ARBA00022857"/>
    </source>
</evidence>
<keyword evidence="1" id="KW-0521">NADP</keyword>
<protein>
    <submittedName>
        <fullName evidence="4">Putative oxidoreductase</fullName>
    </submittedName>
</protein>
<keyword evidence="2" id="KW-0560">Oxidoreductase</keyword>
<dbReference type="Gene3D" id="3.40.50.720">
    <property type="entry name" value="NAD(P)-binding Rossmann-like Domain"/>
    <property type="match status" value="1"/>
</dbReference>
<dbReference type="InterPro" id="IPR013154">
    <property type="entry name" value="ADH-like_N"/>
</dbReference>
<proteinExistence type="predicted"/>
<dbReference type="eggNOG" id="COG0604">
    <property type="taxonomic scope" value="Bacteria"/>
</dbReference>
<dbReference type="PANTHER" id="PTHR48106:SF13">
    <property type="entry name" value="QUINONE OXIDOREDUCTASE-RELATED"/>
    <property type="match status" value="1"/>
</dbReference>
<evidence type="ECO:0000313" key="4">
    <source>
        <dbReference type="EMBL" id="BAJ29351.1"/>
    </source>
</evidence>